<dbReference type="AlphaFoldDB" id="A0A6A1WUN7"/>
<proteinExistence type="predicted"/>
<evidence type="ECO:0000313" key="2">
    <source>
        <dbReference type="EMBL" id="KAB1227478.1"/>
    </source>
</evidence>
<reference evidence="2 3" key="1">
    <citation type="journal article" date="2019" name="Plant Biotechnol. J.">
        <title>The red bayberry genome and genetic basis of sex determination.</title>
        <authorList>
            <person name="Jia H.M."/>
            <person name="Jia H.J."/>
            <person name="Cai Q.L."/>
            <person name="Wang Y."/>
            <person name="Zhao H.B."/>
            <person name="Yang W.F."/>
            <person name="Wang G.Y."/>
            <person name="Li Y.H."/>
            <person name="Zhan D.L."/>
            <person name="Shen Y.T."/>
            <person name="Niu Q.F."/>
            <person name="Chang L."/>
            <person name="Qiu J."/>
            <person name="Zhao L."/>
            <person name="Xie H.B."/>
            <person name="Fu W.Y."/>
            <person name="Jin J."/>
            <person name="Li X.W."/>
            <person name="Jiao Y."/>
            <person name="Zhou C.C."/>
            <person name="Tu T."/>
            <person name="Chai C.Y."/>
            <person name="Gao J.L."/>
            <person name="Fan L.J."/>
            <person name="van de Weg E."/>
            <person name="Wang J.Y."/>
            <person name="Gao Z.S."/>
        </authorList>
    </citation>
    <scope>NUCLEOTIDE SEQUENCE [LARGE SCALE GENOMIC DNA]</scope>
    <source>
        <tissue evidence="2">Leaves</tissue>
    </source>
</reference>
<keyword evidence="3" id="KW-1185">Reference proteome</keyword>
<accession>A0A6A1WUN7</accession>
<sequence length="96" mass="10670">MELFGCCFIFQNGESQPGPSTTDPSQTKRTRKSASQPNEGQTASSTTDLSQSKRKRKSASQNAKSQHPPTEMVRVQYSEDHLEANGDRGHCILWNN</sequence>
<evidence type="ECO:0000256" key="1">
    <source>
        <dbReference type="SAM" id="MobiDB-lite"/>
    </source>
</evidence>
<name>A0A6A1WUN7_9ROSI</name>
<gene>
    <name evidence="2" type="ORF">CJ030_MR1G028870</name>
</gene>
<feature type="compositionally biased region" description="Polar residues" evidence="1">
    <location>
        <begin position="12"/>
        <end position="49"/>
    </location>
</feature>
<protein>
    <submittedName>
        <fullName evidence="2">Uncharacterized protein</fullName>
    </submittedName>
</protein>
<feature type="region of interest" description="Disordered" evidence="1">
    <location>
        <begin position="10"/>
        <end position="96"/>
    </location>
</feature>
<feature type="compositionally biased region" description="Basic and acidic residues" evidence="1">
    <location>
        <begin position="77"/>
        <end position="90"/>
    </location>
</feature>
<dbReference type="Proteomes" id="UP000516437">
    <property type="component" value="Chromosome 1"/>
</dbReference>
<comment type="caution">
    <text evidence="2">The sequence shown here is derived from an EMBL/GenBank/DDBJ whole genome shotgun (WGS) entry which is preliminary data.</text>
</comment>
<evidence type="ECO:0000313" key="3">
    <source>
        <dbReference type="Proteomes" id="UP000516437"/>
    </source>
</evidence>
<dbReference type="EMBL" id="RXIC02000019">
    <property type="protein sequence ID" value="KAB1227478.1"/>
    <property type="molecule type" value="Genomic_DNA"/>
</dbReference>
<organism evidence="2 3">
    <name type="scientific">Morella rubra</name>
    <name type="common">Chinese bayberry</name>
    <dbReference type="NCBI Taxonomy" id="262757"/>
    <lineage>
        <taxon>Eukaryota</taxon>
        <taxon>Viridiplantae</taxon>
        <taxon>Streptophyta</taxon>
        <taxon>Embryophyta</taxon>
        <taxon>Tracheophyta</taxon>
        <taxon>Spermatophyta</taxon>
        <taxon>Magnoliopsida</taxon>
        <taxon>eudicotyledons</taxon>
        <taxon>Gunneridae</taxon>
        <taxon>Pentapetalae</taxon>
        <taxon>rosids</taxon>
        <taxon>fabids</taxon>
        <taxon>Fagales</taxon>
        <taxon>Myricaceae</taxon>
        <taxon>Morella</taxon>
    </lineage>
</organism>